<dbReference type="PANTHER" id="PTHR47504:SF5">
    <property type="entry name" value="RIGHT ORIGIN-BINDING PROTEIN"/>
    <property type="match status" value="1"/>
</dbReference>
<dbReference type="InterPro" id="IPR018060">
    <property type="entry name" value="HTH_AraC"/>
</dbReference>
<evidence type="ECO:0000259" key="4">
    <source>
        <dbReference type="PROSITE" id="PS01124"/>
    </source>
</evidence>
<dbReference type="Gene3D" id="1.10.10.60">
    <property type="entry name" value="Homeodomain-like"/>
    <property type="match status" value="2"/>
</dbReference>
<dbReference type="InterPro" id="IPR010499">
    <property type="entry name" value="AraC_E-bd"/>
</dbReference>
<keyword evidence="2" id="KW-0238">DNA-binding</keyword>
<dbReference type="Pfam" id="PF12833">
    <property type="entry name" value="HTH_18"/>
    <property type="match status" value="1"/>
</dbReference>
<dbReference type="GO" id="GO:0043565">
    <property type="term" value="F:sequence-specific DNA binding"/>
    <property type="evidence" value="ECO:0007669"/>
    <property type="project" value="InterPro"/>
</dbReference>
<dbReference type="InterPro" id="IPR011256">
    <property type="entry name" value="Reg_factor_effector_dom_sf"/>
</dbReference>
<dbReference type="RefSeq" id="WP_369790400.1">
    <property type="nucleotide sequence ID" value="NZ_CP165628.1"/>
</dbReference>
<dbReference type="InterPro" id="IPR020449">
    <property type="entry name" value="Tscrpt_reg_AraC-type_HTH"/>
</dbReference>
<feature type="domain" description="HTH araC/xylS-type" evidence="4">
    <location>
        <begin position="11"/>
        <end position="109"/>
    </location>
</feature>
<dbReference type="PRINTS" id="PR00032">
    <property type="entry name" value="HTHARAC"/>
</dbReference>
<dbReference type="SUPFAM" id="SSF55136">
    <property type="entry name" value="Probable bacterial effector-binding domain"/>
    <property type="match status" value="1"/>
</dbReference>
<evidence type="ECO:0000313" key="5">
    <source>
        <dbReference type="EMBL" id="XDU74199.1"/>
    </source>
</evidence>
<evidence type="ECO:0000256" key="3">
    <source>
        <dbReference type="ARBA" id="ARBA00023163"/>
    </source>
</evidence>
<dbReference type="Gene3D" id="3.20.80.10">
    <property type="entry name" value="Regulatory factor, effector binding domain"/>
    <property type="match status" value="1"/>
</dbReference>
<dbReference type="Pfam" id="PF06445">
    <property type="entry name" value="GyrI-like"/>
    <property type="match status" value="1"/>
</dbReference>
<dbReference type="InterPro" id="IPR009057">
    <property type="entry name" value="Homeodomain-like_sf"/>
</dbReference>
<reference evidence="5" key="1">
    <citation type="submission" date="2024-07" db="EMBL/GenBank/DDBJ databases">
        <authorList>
            <person name="Biller S.J."/>
        </authorList>
    </citation>
    <scope>NUCLEOTIDE SEQUENCE</scope>
    <source>
        <strain evidence="5">WC2420</strain>
    </source>
</reference>
<evidence type="ECO:0000256" key="1">
    <source>
        <dbReference type="ARBA" id="ARBA00023015"/>
    </source>
</evidence>
<dbReference type="PROSITE" id="PS01124">
    <property type="entry name" value="HTH_ARAC_FAMILY_2"/>
    <property type="match status" value="1"/>
</dbReference>
<gene>
    <name evidence="5" type="ORF">AB3G37_09065</name>
</gene>
<accession>A0AB39VX60</accession>
<organism evidence="5">
    <name type="scientific">Rouxiella sp. WC2420</name>
    <dbReference type="NCBI Taxonomy" id="3234145"/>
    <lineage>
        <taxon>Bacteria</taxon>
        <taxon>Pseudomonadati</taxon>
        <taxon>Pseudomonadota</taxon>
        <taxon>Gammaproteobacteria</taxon>
        <taxon>Enterobacterales</taxon>
        <taxon>Yersiniaceae</taxon>
        <taxon>Rouxiella</taxon>
    </lineage>
</organism>
<dbReference type="PANTHER" id="PTHR47504">
    <property type="entry name" value="RIGHT ORIGIN-BINDING PROTEIN"/>
    <property type="match status" value="1"/>
</dbReference>
<dbReference type="SMART" id="SM00342">
    <property type="entry name" value="HTH_ARAC"/>
    <property type="match status" value="1"/>
</dbReference>
<dbReference type="SMART" id="SM00871">
    <property type="entry name" value="AraC_E_bind"/>
    <property type="match status" value="1"/>
</dbReference>
<sequence>MNRIMQESVIKSLLDWIEENLHLPLSVDYVASKAGYSKWHLQRIFKDHTGITLGDYTRGRRLSECATILKITKRDIYDIALEYGFDSQPHFCRAFKNQFGVTPRAFRKSEILETRQFCAPIKYNSEPSLEANIVTLEKMQLVGKKKEIRSEVGDNEYFNFNSRMKSWDDHFPHLVDKPASLIGLVDYISASNSKREYAFQYTMATVPSDANMPADNGELITIEKGKYVKFQYDGAMDGMQDFLYKIYSVYLSKNKLIRRKGEDIEIYTPMMSSIKNHGINCQYYVPII</sequence>
<evidence type="ECO:0000256" key="2">
    <source>
        <dbReference type="ARBA" id="ARBA00023125"/>
    </source>
</evidence>
<dbReference type="GO" id="GO:0003700">
    <property type="term" value="F:DNA-binding transcription factor activity"/>
    <property type="evidence" value="ECO:0007669"/>
    <property type="project" value="InterPro"/>
</dbReference>
<dbReference type="InterPro" id="IPR050959">
    <property type="entry name" value="MarA-like"/>
</dbReference>
<keyword evidence="3" id="KW-0804">Transcription</keyword>
<protein>
    <submittedName>
        <fullName evidence="5">Helix-turn-helix domain-containing protein</fullName>
    </submittedName>
</protein>
<dbReference type="InterPro" id="IPR029442">
    <property type="entry name" value="GyrI-like"/>
</dbReference>
<proteinExistence type="predicted"/>
<dbReference type="EMBL" id="CP165628">
    <property type="protein sequence ID" value="XDU74199.1"/>
    <property type="molecule type" value="Genomic_DNA"/>
</dbReference>
<dbReference type="SUPFAM" id="SSF46689">
    <property type="entry name" value="Homeodomain-like"/>
    <property type="match status" value="2"/>
</dbReference>
<dbReference type="AlphaFoldDB" id="A0AB39VX60"/>
<keyword evidence="1" id="KW-0805">Transcription regulation</keyword>
<name>A0AB39VX60_9GAMM</name>